<evidence type="ECO:0000313" key="7">
    <source>
        <dbReference type="EMBL" id="WVZ04151.1"/>
    </source>
</evidence>
<dbReference type="AlphaFoldDB" id="A0AAQ3N7Q4"/>
<name>A0AAQ3N7Q4_VIGMU</name>
<dbReference type="InterPro" id="IPR006564">
    <property type="entry name" value="Znf_PMZ"/>
</dbReference>
<evidence type="ECO:0000256" key="3">
    <source>
        <dbReference type="ARBA" id="ARBA00022833"/>
    </source>
</evidence>
<dbReference type="EMBL" id="CP144694">
    <property type="protein sequence ID" value="WVZ04151.1"/>
    <property type="molecule type" value="Genomic_DNA"/>
</dbReference>
<dbReference type="PROSITE" id="PS50966">
    <property type="entry name" value="ZF_SWIM"/>
    <property type="match status" value="1"/>
</dbReference>
<protein>
    <recommendedName>
        <fullName evidence="6">SWIM-type domain-containing protein</fullName>
    </recommendedName>
</protein>
<evidence type="ECO:0000256" key="5">
    <source>
        <dbReference type="SAM" id="MobiDB-lite"/>
    </source>
</evidence>
<feature type="compositionally biased region" description="Basic and acidic residues" evidence="5">
    <location>
        <begin position="860"/>
        <end position="870"/>
    </location>
</feature>
<feature type="region of interest" description="Disordered" evidence="5">
    <location>
        <begin position="892"/>
        <end position="946"/>
    </location>
</feature>
<evidence type="ECO:0000256" key="1">
    <source>
        <dbReference type="ARBA" id="ARBA00022723"/>
    </source>
</evidence>
<accession>A0AAQ3N7Q4</accession>
<reference evidence="7 8" key="1">
    <citation type="journal article" date="2023" name="Life. Sci Alliance">
        <title>Evolutionary insights into 3D genome organization and epigenetic landscape of Vigna mungo.</title>
        <authorList>
            <person name="Junaid A."/>
            <person name="Singh B."/>
            <person name="Bhatia S."/>
        </authorList>
    </citation>
    <scope>NUCLEOTIDE SEQUENCE [LARGE SCALE GENOMIC DNA]</scope>
    <source>
        <strain evidence="7">Urdbean</strain>
    </source>
</reference>
<proteinExistence type="predicted"/>
<dbReference type="InterPro" id="IPR058594">
    <property type="entry name" value="PB1-like_dom_pln"/>
</dbReference>
<dbReference type="Proteomes" id="UP001374535">
    <property type="component" value="Chromosome 7"/>
</dbReference>
<dbReference type="PANTHER" id="PTHR31973:SF187">
    <property type="entry name" value="MUTATOR TRANSPOSASE MUDRA PROTEIN"/>
    <property type="match status" value="1"/>
</dbReference>
<dbReference type="Pfam" id="PF04434">
    <property type="entry name" value="SWIM"/>
    <property type="match status" value="1"/>
</dbReference>
<feature type="compositionally biased region" description="Polar residues" evidence="5">
    <location>
        <begin position="926"/>
        <end position="946"/>
    </location>
</feature>
<keyword evidence="3" id="KW-0862">Zinc</keyword>
<dbReference type="InterPro" id="IPR007527">
    <property type="entry name" value="Znf_SWIM"/>
</dbReference>
<evidence type="ECO:0000313" key="8">
    <source>
        <dbReference type="Proteomes" id="UP001374535"/>
    </source>
</evidence>
<feature type="domain" description="SWIM-type" evidence="6">
    <location>
        <begin position="769"/>
        <end position="801"/>
    </location>
</feature>
<feature type="region of interest" description="Disordered" evidence="5">
    <location>
        <begin position="836"/>
        <end position="875"/>
    </location>
</feature>
<feature type="compositionally biased region" description="Low complexity" evidence="5">
    <location>
        <begin position="893"/>
        <end position="911"/>
    </location>
</feature>
<keyword evidence="1" id="KW-0479">Metal-binding</keyword>
<evidence type="ECO:0000256" key="4">
    <source>
        <dbReference type="PROSITE-ProRule" id="PRU00325"/>
    </source>
</evidence>
<organism evidence="7 8">
    <name type="scientific">Vigna mungo</name>
    <name type="common">Black gram</name>
    <name type="synonym">Phaseolus mungo</name>
    <dbReference type="NCBI Taxonomy" id="3915"/>
    <lineage>
        <taxon>Eukaryota</taxon>
        <taxon>Viridiplantae</taxon>
        <taxon>Streptophyta</taxon>
        <taxon>Embryophyta</taxon>
        <taxon>Tracheophyta</taxon>
        <taxon>Spermatophyta</taxon>
        <taxon>Magnoliopsida</taxon>
        <taxon>eudicotyledons</taxon>
        <taxon>Gunneridae</taxon>
        <taxon>Pentapetalae</taxon>
        <taxon>rosids</taxon>
        <taxon>fabids</taxon>
        <taxon>Fabales</taxon>
        <taxon>Fabaceae</taxon>
        <taxon>Papilionoideae</taxon>
        <taxon>50 kb inversion clade</taxon>
        <taxon>NPAAA clade</taxon>
        <taxon>indigoferoid/millettioid clade</taxon>
        <taxon>Phaseoleae</taxon>
        <taxon>Vigna</taxon>
    </lineage>
</organism>
<dbReference type="Pfam" id="PF10551">
    <property type="entry name" value="MULE"/>
    <property type="match status" value="1"/>
</dbReference>
<sequence>MSNCDIEVVFHHGGKFMITGTFGYHGGETSTLIIDLDRWSFFEIMTILKEMGYRNVKELWYSLGGPVLEDRLELLSDDKGACNLINISRRDGQAHLFVVNFISQPEYLYTIEYHSQSELGENQGGEVEGCVVEGGEVPEVEVGEPEVPEVGVGEPEVPEVGVGQQEVPQVEVEDAEVEDGEHGEQGNANDADVDVVVEEHAELDGDAHGEQGEAADVDVVIEENAELDDDFLGEEGEDAAVEDGEGDADADEDNIDDGVGDAEEDDWLGGTTRECSTRKKHLQPRGIRDNEWESDICDSIYLSDDSDVETSRFGDFATFKEPISMKYHRWELGTYFAEKDDFIYAIRSYGVHNGRKLKLWKNEKRRVSVKCYGSQGKCPWYAYCGYRSTQHTWQLRKIVDRHTCTREFKIGVVTSKWLSGRLEKSMQTNPDMKMTNLHNKFCKRYNIVVSRATTSRAKAMATTNIEEELLRANPGSTVKINVEPNQDQTIFKRIYVCLKACKDNFGKYGGELLTAVGRDANDQMCPLAYAVVEVENKESWTFFLELLIEDLGGGGFCSRCTFMSDQQKGLLPALQSLLPDVDQRYCVRHIYSNFRKKFPGLNLRQLLWKAAVSTTPEACETVMRQMKEVNLDAFKYLVQIPPRQVHLSRRRPACDTLVNNISEGFNSVILDAREKPIISMLEQIRMYLMNRWTSNRENISKYEGIICPKIKKRLQKELEKTKYWIPRYEHFSFGLNSYVLFLTLFLYHLAVGQGCKYFRSPMRIIAEKYVVDVEKRECTCRKWTITGIPCCHALTTMRFLNMNPEEYLPLWFRTCTYEETYNPIIFPLNGPHLCQRTSTPDIQPPPKRVLPGRPRKKRRLESWEQRKDDTQIGQKGIPKKCSICRQVGHRRPNCPQANQQQPQEGTPLQQPVPDQEPTPHQEATLHPTQGSEITEQTQPDQTTPAI</sequence>
<keyword evidence="8" id="KW-1185">Reference proteome</keyword>
<gene>
    <name evidence="7" type="ORF">V8G54_024957</name>
</gene>
<keyword evidence="2 4" id="KW-0863">Zinc-finger</keyword>
<dbReference type="PANTHER" id="PTHR31973">
    <property type="entry name" value="POLYPROTEIN, PUTATIVE-RELATED"/>
    <property type="match status" value="1"/>
</dbReference>
<evidence type="ECO:0000259" key="6">
    <source>
        <dbReference type="PROSITE" id="PS50966"/>
    </source>
</evidence>
<evidence type="ECO:0000256" key="2">
    <source>
        <dbReference type="ARBA" id="ARBA00022771"/>
    </source>
</evidence>
<dbReference type="Pfam" id="PF26130">
    <property type="entry name" value="PB1-like"/>
    <property type="match status" value="1"/>
</dbReference>
<feature type="region of interest" description="Disordered" evidence="5">
    <location>
        <begin position="238"/>
        <end position="265"/>
    </location>
</feature>
<dbReference type="SMART" id="SM00575">
    <property type="entry name" value="ZnF_PMZ"/>
    <property type="match status" value="1"/>
</dbReference>
<dbReference type="InterPro" id="IPR018289">
    <property type="entry name" value="MULE_transposase_dom"/>
</dbReference>
<dbReference type="GO" id="GO:0008270">
    <property type="term" value="F:zinc ion binding"/>
    <property type="evidence" value="ECO:0007669"/>
    <property type="project" value="UniProtKB-KW"/>
</dbReference>